<keyword evidence="4 7" id="KW-0812">Transmembrane</keyword>
<dbReference type="EMBL" id="JADGJW010000020">
    <property type="protein sequence ID" value="KAJ3227246.1"/>
    <property type="molecule type" value="Genomic_DNA"/>
</dbReference>
<feature type="transmembrane region" description="Helical" evidence="7">
    <location>
        <begin position="250"/>
        <end position="269"/>
    </location>
</feature>
<evidence type="ECO:0000256" key="2">
    <source>
        <dbReference type="ARBA" id="ARBA00008807"/>
    </source>
</evidence>
<dbReference type="InterPro" id="IPR004813">
    <property type="entry name" value="OPT"/>
</dbReference>
<dbReference type="Pfam" id="PF03169">
    <property type="entry name" value="OPT"/>
    <property type="match status" value="1"/>
</dbReference>
<feature type="transmembrane region" description="Helical" evidence="7">
    <location>
        <begin position="625"/>
        <end position="647"/>
    </location>
</feature>
<comment type="caution">
    <text evidence="8">The sequence shown here is derived from an EMBL/GenBank/DDBJ whole genome shotgun (WGS) entry which is preliminary data.</text>
</comment>
<feature type="transmembrane region" description="Helical" evidence="7">
    <location>
        <begin position="392"/>
        <end position="412"/>
    </location>
</feature>
<evidence type="ECO:0000256" key="7">
    <source>
        <dbReference type="SAM" id="Phobius"/>
    </source>
</evidence>
<dbReference type="Proteomes" id="UP001211065">
    <property type="component" value="Unassembled WGS sequence"/>
</dbReference>
<evidence type="ECO:0000256" key="3">
    <source>
        <dbReference type="ARBA" id="ARBA00022448"/>
    </source>
</evidence>
<dbReference type="PANTHER" id="PTHR31645">
    <property type="entry name" value="OLIGOPEPTIDE TRANSPORTER YGL114W-RELATED"/>
    <property type="match status" value="1"/>
</dbReference>
<gene>
    <name evidence="8" type="ORF">HK099_002939</name>
</gene>
<dbReference type="GO" id="GO:0016020">
    <property type="term" value="C:membrane"/>
    <property type="evidence" value="ECO:0007669"/>
    <property type="project" value="UniProtKB-SubCell"/>
</dbReference>
<feature type="transmembrane region" description="Helical" evidence="7">
    <location>
        <begin position="290"/>
        <end position="309"/>
    </location>
</feature>
<name>A0AAD5Y1J7_9FUNG</name>
<feature type="transmembrane region" description="Helical" evidence="7">
    <location>
        <begin position="92"/>
        <end position="111"/>
    </location>
</feature>
<feature type="transmembrane region" description="Helical" evidence="7">
    <location>
        <begin position="587"/>
        <end position="613"/>
    </location>
</feature>
<dbReference type="AlphaFoldDB" id="A0AAD5Y1J7"/>
<evidence type="ECO:0000256" key="5">
    <source>
        <dbReference type="ARBA" id="ARBA00022989"/>
    </source>
</evidence>
<dbReference type="PANTHER" id="PTHR31645:SF0">
    <property type="entry name" value="OLIGOPEPTIDE TRANSPORTER YGL114W-RELATED"/>
    <property type="match status" value="1"/>
</dbReference>
<dbReference type="InterPro" id="IPR045035">
    <property type="entry name" value="YSL-like"/>
</dbReference>
<feature type="transmembrane region" description="Helical" evidence="7">
    <location>
        <begin position="477"/>
        <end position="498"/>
    </location>
</feature>
<feature type="transmembrane region" description="Helical" evidence="7">
    <location>
        <begin position="47"/>
        <end position="68"/>
    </location>
</feature>
<evidence type="ECO:0000256" key="4">
    <source>
        <dbReference type="ARBA" id="ARBA00022692"/>
    </source>
</evidence>
<organism evidence="8 9">
    <name type="scientific">Clydaea vesicula</name>
    <dbReference type="NCBI Taxonomy" id="447962"/>
    <lineage>
        <taxon>Eukaryota</taxon>
        <taxon>Fungi</taxon>
        <taxon>Fungi incertae sedis</taxon>
        <taxon>Chytridiomycota</taxon>
        <taxon>Chytridiomycota incertae sedis</taxon>
        <taxon>Chytridiomycetes</taxon>
        <taxon>Lobulomycetales</taxon>
        <taxon>Lobulomycetaceae</taxon>
        <taxon>Clydaea</taxon>
    </lineage>
</organism>
<sequence length="666" mass="72038">IGITQGATLFATMLGGLVMKPYLAVISHFNKTYKFMGPKQHCCFQSAATASGALNGGLTAGVIGLFWMQNDSEQLTPAQRLGGFKGLAGDNVLGLFLLVFCAVGFGVFMAVPYRKIFIINQNLQFPDGLAAAEIIHSMYKKGRTAAQDAIQARKIKIMITSFCVGLLLYLVQQFFPALIAWDIFKNLSNCGVQQSADDCIANPPQIEGENGLVATKTFIPFALAAAWGWKLSFDPVLVGTAFIVPHHVNVWFFIGGVLAFGVIGPLGVYNKEYPAGLSYGGAISYVNKHTLLWPAIFVVLFAAFFNIILEYQALNGILSGFKGNEDATEKKSFLDKSRQDIKAMFSKKEPGTDRSDEQTPFLVWFGGFIVLAAITIGIEATYFGPGNFEVEWWHVVVSILSCIVLAVVYLQILGKTNWGIISVMGKTAVMILGVSGAPVGATLTMGNLVAQTMSQVGDLTQCYKTGHLIKASPQAQFVANVIGSVIGLFSAVGGFLLFTTATPCILEYPQTSHCEFLVPSTKAWYNLAIAFNGGFKVGLEKNSTMSPTGFKLCVIFCVLAFITNVAKKSLQVKNPVAYKRWNGFFPMYEVMFIPFILTADLAVATFVGTIIKFSWQMANKKAEKIYGVSLGAGLMTGGAMGGVLYCIMKISGVGKYDYLQWGGQAP</sequence>
<evidence type="ECO:0000313" key="9">
    <source>
        <dbReference type="Proteomes" id="UP001211065"/>
    </source>
</evidence>
<keyword evidence="6 7" id="KW-0472">Membrane</keyword>
<proteinExistence type="inferred from homology"/>
<feature type="transmembrane region" description="Helical" evidence="7">
    <location>
        <begin position="418"/>
        <end position="443"/>
    </location>
</feature>
<dbReference type="GO" id="GO:0035673">
    <property type="term" value="F:oligopeptide transmembrane transporter activity"/>
    <property type="evidence" value="ECO:0007669"/>
    <property type="project" value="InterPro"/>
</dbReference>
<keyword evidence="9" id="KW-1185">Reference proteome</keyword>
<feature type="transmembrane region" description="Helical" evidence="7">
    <location>
        <begin position="361"/>
        <end position="380"/>
    </location>
</feature>
<feature type="transmembrane region" description="Helical" evidence="7">
    <location>
        <begin position="6"/>
        <end position="26"/>
    </location>
</feature>
<evidence type="ECO:0000256" key="1">
    <source>
        <dbReference type="ARBA" id="ARBA00004141"/>
    </source>
</evidence>
<dbReference type="NCBIfam" id="TIGR00728">
    <property type="entry name" value="OPT_sfam"/>
    <property type="match status" value="1"/>
</dbReference>
<evidence type="ECO:0000313" key="8">
    <source>
        <dbReference type="EMBL" id="KAJ3227246.1"/>
    </source>
</evidence>
<reference evidence="8" key="1">
    <citation type="submission" date="2020-05" db="EMBL/GenBank/DDBJ databases">
        <title>Phylogenomic resolution of chytrid fungi.</title>
        <authorList>
            <person name="Stajich J.E."/>
            <person name="Amses K."/>
            <person name="Simmons R."/>
            <person name="Seto K."/>
            <person name="Myers J."/>
            <person name="Bonds A."/>
            <person name="Quandt C.A."/>
            <person name="Barry K."/>
            <person name="Liu P."/>
            <person name="Grigoriev I."/>
            <person name="Longcore J.E."/>
            <person name="James T.Y."/>
        </authorList>
    </citation>
    <scope>NUCLEOTIDE SEQUENCE</scope>
    <source>
        <strain evidence="8">JEL0476</strain>
    </source>
</reference>
<comment type="subcellular location">
    <subcellularLocation>
        <location evidence="1">Membrane</location>
        <topology evidence="1">Multi-pass membrane protein</topology>
    </subcellularLocation>
</comment>
<keyword evidence="5 7" id="KW-1133">Transmembrane helix</keyword>
<comment type="similarity">
    <text evidence="2">Belongs to the oligopeptide OPT transporter family.</text>
</comment>
<accession>A0AAD5Y1J7</accession>
<feature type="transmembrane region" description="Helical" evidence="7">
    <location>
        <begin position="548"/>
        <end position="566"/>
    </location>
</feature>
<protein>
    <submittedName>
        <fullName evidence="8">Uncharacterized protein</fullName>
    </submittedName>
</protein>
<evidence type="ECO:0000256" key="6">
    <source>
        <dbReference type="ARBA" id="ARBA00023136"/>
    </source>
</evidence>
<feature type="non-terminal residue" evidence="8">
    <location>
        <position position="666"/>
    </location>
</feature>
<keyword evidence="3" id="KW-0813">Transport</keyword>
<feature type="transmembrane region" description="Helical" evidence="7">
    <location>
        <begin position="157"/>
        <end position="179"/>
    </location>
</feature>